<feature type="transmembrane region" description="Helical" evidence="2">
    <location>
        <begin position="174"/>
        <end position="195"/>
    </location>
</feature>
<dbReference type="VEuPathDB" id="FungiDB:SPPG_02355"/>
<organism evidence="3 4">
    <name type="scientific">Spizellomyces punctatus (strain DAOM BR117)</name>
    <dbReference type="NCBI Taxonomy" id="645134"/>
    <lineage>
        <taxon>Eukaryota</taxon>
        <taxon>Fungi</taxon>
        <taxon>Fungi incertae sedis</taxon>
        <taxon>Chytridiomycota</taxon>
        <taxon>Chytridiomycota incertae sedis</taxon>
        <taxon>Chytridiomycetes</taxon>
        <taxon>Spizellomycetales</taxon>
        <taxon>Spizellomycetaceae</taxon>
        <taxon>Spizellomyces</taxon>
    </lineage>
</organism>
<feature type="compositionally biased region" description="Low complexity" evidence="1">
    <location>
        <begin position="51"/>
        <end position="70"/>
    </location>
</feature>
<dbReference type="PRINTS" id="PR01217">
    <property type="entry name" value="PRICHEXTENSN"/>
</dbReference>
<accession>A0A0L0HQB4</accession>
<gene>
    <name evidence="3" type="ORF">SPPG_02355</name>
</gene>
<dbReference type="GeneID" id="27685946"/>
<evidence type="ECO:0000313" key="4">
    <source>
        <dbReference type="Proteomes" id="UP000053201"/>
    </source>
</evidence>
<name>A0A0L0HQB4_SPIPD</name>
<evidence type="ECO:0000256" key="2">
    <source>
        <dbReference type="SAM" id="Phobius"/>
    </source>
</evidence>
<dbReference type="OrthoDB" id="10476099at2759"/>
<feature type="region of interest" description="Disordered" evidence="1">
    <location>
        <begin position="26"/>
        <end position="122"/>
    </location>
</feature>
<keyword evidence="2" id="KW-0472">Membrane</keyword>
<keyword evidence="4" id="KW-1185">Reference proteome</keyword>
<dbReference type="InParanoid" id="A0A0L0HQB4"/>
<evidence type="ECO:0000256" key="1">
    <source>
        <dbReference type="SAM" id="MobiDB-lite"/>
    </source>
</evidence>
<feature type="compositionally biased region" description="Pro residues" evidence="1">
    <location>
        <begin position="71"/>
        <end position="89"/>
    </location>
</feature>
<feature type="compositionally biased region" description="Pro residues" evidence="1">
    <location>
        <begin position="37"/>
        <end position="50"/>
    </location>
</feature>
<protein>
    <submittedName>
        <fullName evidence="3">Uncharacterized protein</fullName>
    </submittedName>
</protein>
<keyword evidence="2" id="KW-0812">Transmembrane</keyword>
<sequence length="236" mass="24489">MAIFTYELAISSSASRRALDKRQIFPPASLNPLKPGGSPPAPLPVNPPNISPAINPANPINNVPSPSSKPDLPPPAAGSPSPAPAPPVETPASLPTLPSSKPTHSMPSVNPILQSTPTQAGNTLAASTIPPVASFTPPAQTPLVVVPSSVPTRPVTANSSIEGNTATTLLQPTIIAVAVVLGIVGVCVVISVVWCKLKERKRAKKGEFVKPPREFPWAMEQNYSQTELVASPVERA</sequence>
<dbReference type="OMA" id="NTHASGC"/>
<keyword evidence="2" id="KW-1133">Transmembrane helix</keyword>
<reference evidence="3 4" key="1">
    <citation type="submission" date="2009-08" db="EMBL/GenBank/DDBJ databases">
        <title>The Genome Sequence of Spizellomyces punctatus strain DAOM BR117.</title>
        <authorList>
            <consortium name="The Broad Institute Genome Sequencing Platform"/>
            <person name="Russ C."/>
            <person name="Cuomo C."/>
            <person name="Shea T."/>
            <person name="Young S.K."/>
            <person name="Zeng Q."/>
            <person name="Koehrsen M."/>
            <person name="Haas B."/>
            <person name="Borodovsky M."/>
            <person name="Guigo R."/>
            <person name="Alvarado L."/>
            <person name="Berlin A."/>
            <person name="Bochicchio J."/>
            <person name="Borenstein D."/>
            <person name="Chapman S."/>
            <person name="Chen Z."/>
            <person name="Engels R."/>
            <person name="Freedman E."/>
            <person name="Gellesch M."/>
            <person name="Goldberg J."/>
            <person name="Griggs A."/>
            <person name="Gujja S."/>
            <person name="Heiman D."/>
            <person name="Hepburn T."/>
            <person name="Howarth C."/>
            <person name="Jen D."/>
            <person name="Larson L."/>
            <person name="Lewis B."/>
            <person name="Mehta T."/>
            <person name="Park D."/>
            <person name="Pearson M."/>
            <person name="Roberts A."/>
            <person name="Saif S."/>
            <person name="Shenoy N."/>
            <person name="Sisk P."/>
            <person name="Stolte C."/>
            <person name="Sykes S."/>
            <person name="Thomson T."/>
            <person name="Walk T."/>
            <person name="White J."/>
            <person name="Yandava C."/>
            <person name="Burger G."/>
            <person name="Gray M.W."/>
            <person name="Holland P.W.H."/>
            <person name="King N."/>
            <person name="Lang F.B.F."/>
            <person name="Roger A.J."/>
            <person name="Ruiz-Trillo I."/>
            <person name="Lander E."/>
            <person name="Nusbaum C."/>
        </authorList>
    </citation>
    <scope>NUCLEOTIDE SEQUENCE [LARGE SCALE GENOMIC DNA]</scope>
    <source>
        <strain evidence="3 4">DAOM BR117</strain>
    </source>
</reference>
<dbReference type="Proteomes" id="UP000053201">
    <property type="component" value="Unassembled WGS sequence"/>
</dbReference>
<dbReference type="AlphaFoldDB" id="A0A0L0HQB4"/>
<dbReference type="EMBL" id="KQ257452">
    <property type="protein sequence ID" value="KND03307.1"/>
    <property type="molecule type" value="Genomic_DNA"/>
</dbReference>
<dbReference type="RefSeq" id="XP_016611346.1">
    <property type="nucleotide sequence ID" value="XM_016750645.1"/>
</dbReference>
<proteinExistence type="predicted"/>
<evidence type="ECO:0000313" key="3">
    <source>
        <dbReference type="EMBL" id="KND03307.1"/>
    </source>
</evidence>
<feature type="compositionally biased region" description="Polar residues" evidence="1">
    <location>
        <begin position="96"/>
        <end position="122"/>
    </location>
</feature>